<dbReference type="Proteomes" id="UP000294028">
    <property type="component" value="Unassembled WGS sequence"/>
</dbReference>
<keyword evidence="3" id="KW-0378">Hydrolase</keyword>
<evidence type="ECO:0000256" key="1">
    <source>
        <dbReference type="ARBA" id="ARBA00022729"/>
    </source>
</evidence>
<evidence type="ECO:0000259" key="2">
    <source>
        <dbReference type="Pfam" id="PF00089"/>
    </source>
</evidence>
<dbReference type="InterPro" id="IPR001254">
    <property type="entry name" value="Trypsin_dom"/>
</dbReference>
<protein>
    <submittedName>
        <fullName evidence="3">Trypsin-like serine protease</fullName>
    </submittedName>
</protein>
<feature type="domain" description="Peptidase S1" evidence="2">
    <location>
        <begin position="166"/>
        <end position="330"/>
    </location>
</feature>
<dbReference type="GO" id="GO:0004252">
    <property type="term" value="F:serine-type endopeptidase activity"/>
    <property type="evidence" value="ECO:0007669"/>
    <property type="project" value="InterPro"/>
</dbReference>
<dbReference type="Pfam" id="PF00089">
    <property type="entry name" value="Trypsin"/>
    <property type="match status" value="1"/>
</dbReference>
<dbReference type="InterPro" id="IPR009003">
    <property type="entry name" value="Peptidase_S1_PA"/>
</dbReference>
<dbReference type="PANTHER" id="PTHR15462">
    <property type="entry name" value="SERINE PROTEASE"/>
    <property type="match status" value="1"/>
</dbReference>
<gene>
    <name evidence="3" type="ORF">ELS19_02535</name>
</gene>
<dbReference type="Gene3D" id="2.40.10.10">
    <property type="entry name" value="Trypsin-like serine proteases"/>
    <property type="match status" value="2"/>
</dbReference>
<dbReference type="InterPro" id="IPR050966">
    <property type="entry name" value="Glutamyl_endopeptidase"/>
</dbReference>
<name>A0A482TTN6_9EURY</name>
<evidence type="ECO:0000313" key="3">
    <source>
        <dbReference type="EMBL" id="RYJ15289.1"/>
    </source>
</evidence>
<dbReference type="InterPro" id="IPR043504">
    <property type="entry name" value="Peptidase_S1_PA_chymotrypsin"/>
</dbReference>
<reference evidence="3 4" key="1">
    <citation type="submission" date="2018-12" db="EMBL/GenBank/DDBJ databases">
        <title>Genome analysis provides insights into bioremediation potentialities of Halogeometricum borinquense strain N11.</title>
        <authorList>
            <person name="Najjari A."/>
            <person name="Youssef N."/>
            <person name="Fhoula I."/>
            <person name="Ben Dhia O."/>
            <person name="Mahjoubi M."/>
            <person name="Ouzari H.I."/>
            <person name="Cherif A."/>
        </authorList>
    </citation>
    <scope>NUCLEOTIDE SEQUENCE [LARGE SCALE GENOMIC DNA]</scope>
    <source>
        <strain evidence="3 4">N11</strain>
    </source>
</reference>
<accession>A0A482TTN6</accession>
<proteinExistence type="predicted"/>
<dbReference type="GO" id="GO:0006508">
    <property type="term" value="P:proteolysis"/>
    <property type="evidence" value="ECO:0007669"/>
    <property type="project" value="UniProtKB-KW"/>
</dbReference>
<dbReference type="SUPFAM" id="SSF50494">
    <property type="entry name" value="Trypsin-like serine proteases"/>
    <property type="match status" value="1"/>
</dbReference>
<dbReference type="PRINTS" id="PR00722">
    <property type="entry name" value="CHYMOTRYPSIN"/>
</dbReference>
<keyword evidence="1" id="KW-0732">Signal</keyword>
<dbReference type="EMBL" id="RZHH01000002">
    <property type="protein sequence ID" value="RYJ15289.1"/>
    <property type="molecule type" value="Genomic_DNA"/>
</dbReference>
<dbReference type="InterPro" id="IPR001314">
    <property type="entry name" value="Peptidase_S1A"/>
</dbReference>
<organism evidence="3 4">
    <name type="scientific">Halogeometricum borinquense</name>
    <dbReference type="NCBI Taxonomy" id="60847"/>
    <lineage>
        <taxon>Archaea</taxon>
        <taxon>Methanobacteriati</taxon>
        <taxon>Methanobacteriota</taxon>
        <taxon>Stenosarchaea group</taxon>
        <taxon>Halobacteria</taxon>
        <taxon>Halobacteriales</taxon>
        <taxon>Haloferacaceae</taxon>
        <taxon>Halogeometricum</taxon>
    </lineage>
</organism>
<keyword evidence="3" id="KW-0645">Protease</keyword>
<evidence type="ECO:0000313" key="4">
    <source>
        <dbReference type="Proteomes" id="UP000294028"/>
    </source>
</evidence>
<dbReference type="PANTHER" id="PTHR15462:SF8">
    <property type="entry name" value="SERINE PROTEASE"/>
    <property type="match status" value="1"/>
</dbReference>
<comment type="caution">
    <text evidence="3">The sequence shown here is derived from an EMBL/GenBank/DDBJ whole genome shotgun (WGS) entry which is preliminary data.</text>
</comment>
<dbReference type="AlphaFoldDB" id="A0A482TTN6"/>
<sequence length="361" mass="40121">MLADEFVELDNEPEQIDPEALATLREPTLYLSSLTEQQRSEFATERVEELSIRETEFENVARVDLDEDMAVGRVGQAGEAVDPPNRKAGFEHEFDPYLPDDDGIRYHPKIGTPRSHEPLRRRDGESVTPHYVLGSDDRQVFVPDGYPWRCTGKIYAWTDPSGGPAWSGTGALVGRNVVLTASHVVPWDSDPWMMRFVPAYWDGSSRLGGSVNSYVQAYRGYENHSQGDDMAVLKLYTPLGDTFGYFGYKTYHDSWEDGDYWTKVGYPGAVASGQRPSRVTWYPIIDDDNDGAGVELEYRADSSGGGSGGPVFGWWSGSPYVVGTHSGGEEEYHFPWKIAKHNVSAGGGSLSNLIGWGRSNW</sequence>